<evidence type="ECO:0000259" key="3">
    <source>
        <dbReference type="Pfam" id="PF07589"/>
    </source>
</evidence>
<dbReference type="InterPro" id="IPR001220">
    <property type="entry name" value="Legume_lectin_dom"/>
</dbReference>
<feature type="domain" description="Ice-binding protein C-terminal" evidence="3">
    <location>
        <begin position="74"/>
        <end position="93"/>
    </location>
</feature>
<evidence type="ECO:0000313" key="5">
    <source>
        <dbReference type="Proteomes" id="UP001528411"/>
    </source>
</evidence>
<gene>
    <name evidence="4" type="ORF">PN838_04810</name>
</gene>
<dbReference type="InterPro" id="IPR013424">
    <property type="entry name" value="Ice-binding_C"/>
</dbReference>
<sequence>MTIPVKLLMSFLTIKISYLSTAALTHTADLAAILGTDHVYAGFTSATGGAYTNHKLLSWEFSNEKNGTSAFEEVPEPSSLFILSAALLGLVRLSKKK</sequence>
<accession>A0ABT5FBA9</accession>
<organism evidence="4 5">
    <name type="scientific">Psychrosphaera algicola</name>
    <dbReference type="NCBI Taxonomy" id="3023714"/>
    <lineage>
        <taxon>Bacteria</taxon>
        <taxon>Pseudomonadati</taxon>
        <taxon>Pseudomonadota</taxon>
        <taxon>Gammaproteobacteria</taxon>
        <taxon>Alteromonadales</taxon>
        <taxon>Pseudoalteromonadaceae</taxon>
        <taxon>Psychrosphaera</taxon>
    </lineage>
</organism>
<dbReference type="RefSeq" id="WP_272179901.1">
    <property type="nucleotide sequence ID" value="NZ_JAQOMS010000002.1"/>
</dbReference>
<dbReference type="EMBL" id="JAQOMS010000002">
    <property type="protein sequence ID" value="MDC2888227.1"/>
    <property type="molecule type" value="Genomic_DNA"/>
</dbReference>
<dbReference type="NCBIfam" id="TIGR02595">
    <property type="entry name" value="PEP_CTERM"/>
    <property type="match status" value="1"/>
</dbReference>
<evidence type="ECO:0000259" key="2">
    <source>
        <dbReference type="Pfam" id="PF00139"/>
    </source>
</evidence>
<protein>
    <submittedName>
        <fullName evidence="4">PEP-CTERM sorting domain-containing protein</fullName>
    </submittedName>
</protein>
<evidence type="ECO:0000256" key="1">
    <source>
        <dbReference type="SAM" id="SignalP"/>
    </source>
</evidence>
<dbReference type="SUPFAM" id="SSF49899">
    <property type="entry name" value="Concanavalin A-like lectins/glucanases"/>
    <property type="match status" value="1"/>
</dbReference>
<dbReference type="InterPro" id="IPR013320">
    <property type="entry name" value="ConA-like_dom_sf"/>
</dbReference>
<comment type="caution">
    <text evidence="4">The sequence shown here is derived from an EMBL/GenBank/DDBJ whole genome shotgun (WGS) entry which is preliminary data.</text>
</comment>
<feature type="signal peptide" evidence="1">
    <location>
        <begin position="1"/>
        <end position="22"/>
    </location>
</feature>
<reference evidence="4 5" key="1">
    <citation type="submission" date="2023-01" db="EMBL/GenBank/DDBJ databases">
        <title>Psychrosphaera sp. nov., isolated from marine algae.</title>
        <authorList>
            <person name="Bayburt H."/>
            <person name="Choi B.J."/>
            <person name="Kim J.M."/>
            <person name="Choi D.G."/>
            <person name="Jeon C.O."/>
        </authorList>
    </citation>
    <scope>NUCLEOTIDE SEQUENCE [LARGE SCALE GENOMIC DNA]</scope>
    <source>
        <strain evidence="4 5">G1-22</strain>
    </source>
</reference>
<name>A0ABT5FBA9_9GAMM</name>
<dbReference type="Pfam" id="PF00139">
    <property type="entry name" value="Lectin_legB"/>
    <property type="match status" value="1"/>
</dbReference>
<dbReference type="Gene3D" id="2.60.120.200">
    <property type="match status" value="1"/>
</dbReference>
<proteinExistence type="predicted"/>
<feature type="chain" id="PRO_5045210100" evidence="1">
    <location>
        <begin position="23"/>
        <end position="97"/>
    </location>
</feature>
<dbReference type="Pfam" id="PF07589">
    <property type="entry name" value="PEP-CTERM"/>
    <property type="match status" value="1"/>
</dbReference>
<evidence type="ECO:0000313" key="4">
    <source>
        <dbReference type="EMBL" id="MDC2888227.1"/>
    </source>
</evidence>
<keyword evidence="1" id="KW-0732">Signal</keyword>
<feature type="domain" description="Legume lectin" evidence="2">
    <location>
        <begin position="19"/>
        <end position="66"/>
    </location>
</feature>
<keyword evidence="5" id="KW-1185">Reference proteome</keyword>
<dbReference type="Proteomes" id="UP001528411">
    <property type="component" value="Unassembled WGS sequence"/>
</dbReference>